<dbReference type="SUPFAM" id="SSF55874">
    <property type="entry name" value="ATPase domain of HSP90 chaperone/DNA topoisomerase II/histidine kinase"/>
    <property type="match status" value="1"/>
</dbReference>
<sequence length="431" mass="49353">MEHGMSIDTLKVFDNVPMGMFVLQRDLTVLFWNRCLEDWTNIPRESIVGTNICDHYSHFRQARYLSRIKPLFDGGPPTIFSSALHKHIIPSVQYSGQLRIQHTTVTAMPQQDGQGFYALFAIHDVTDLTIRVQEYKALRDEALEEIRTRKKAQQQLQDFNRNLEAIVASEIEKRRLHQDLLVQQSKMAAMGEMIAAIAHQWRTPLTGLGLLFDDVRDAYEYGELDQPYLDRVIDESTQLISFMSKTIDDFRRFYRPDKEKERFNARDAVQETLSLFSAQLRDNNIAVEIICPNCDAGLLCIYGYPNEFKQVILNTINNARDAIIERIEKKALPKDHGKIRIELTPQDGIVTVSVNDNGGGIKEDIIGMVFEPYFTTKSAQKGTGIGLYMSRVIIENNMNGHIRAENIDDGCAFIIELKRCKAPDTEEQLVY</sequence>
<keyword evidence="4" id="KW-0808">Transferase</keyword>
<feature type="coiled-coil region" evidence="9">
    <location>
        <begin position="125"/>
        <end position="169"/>
    </location>
</feature>
<evidence type="ECO:0000256" key="2">
    <source>
        <dbReference type="ARBA" id="ARBA00012438"/>
    </source>
</evidence>
<dbReference type="SMART" id="SM00387">
    <property type="entry name" value="HATPase_c"/>
    <property type="match status" value="1"/>
</dbReference>
<dbReference type="EMBL" id="LACI01000795">
    <property type="protein sequence ID" value="KJU85948.1"/>
    <property type="molecule type" value="Genomic_DNA"/>
</dbReference>
<proteinExistence type="predicted"/>
<keyword evidence="9" id="KW-0175">Coiled coil</keyword>
<comment type="caution">
    <text evidence="11">The sequence shown here is derived from an EMBL/GenBank/DDBJ whole genome shotgun (WGS) entry which is preliminary data.</text>
</comment>
<dbReference type="Gene3D" id="3.30.450.20">
    <property type="entry name" value="PAS domain"/>
    <property type="match status" value="1"/>
</dbReference>
<dbReference type="Gene3D" id="1.10.287.130">
    <property type="match status" value="1"/>
</dbReference>
<evidence type="ECO:0000256" key="5">
    <source>
        <dbReference type="ARBA" id="ARBA00022741"/>
    </source>
</evidence>
<comment type="catalytic activity">
    <reaction evidence="1">
        <text>ATP + protein L-histidine = ADP + protein N-phospho-L-histidine.</text>
        <dbReference type="EC" id="2.7.13.3"/>
    </reaction>
</comment>
<accession>A0A0F3GZ37</accession>
<evidence type="ECO:0000256" key="6">
    <source>
        <dbReference type="ARBA" id="ARBA00022777"/>
    </source>
</evidence>
<evidence type="ECO:0000256" key="7">
    <source>
        <dbReference type="ARBA" id="ARBA00022840"/>
    </source>
</evidence>
<dbReference type="InterPro" id="IPR003661">
    <property type="entry name" value="HisK_dim/P_dom"/>
</dbReference>
<evidence type="ECO:0000259" key="10">
    <source>
        <dbReference type="PROSITE" id="PS50109"/>
    </source>
</evidence>
<evidence type="ECO:0000313" key="12">
    <source>
        <dbReference type="Proteomes" id="UP000033423"/>
    </source>
</evidence>
<dbReference type="GO" id="GO:0000155">
    <property type="term" value="F:phosphorelay sensor kinase activity"/>
    <property type="evidence" value="ECO:0007669"/>
    <property type="project" value="InterPro"/>
</dbReference>
<dbReference type="PANTHER" id="PTHR43065:SF10">
    <property type="entry name" value="PEROXIDE STRESS-ACTIVATED HISTIDINE KINASE MAK3"/>
    <property type="match status" value="1"/>
</dbReference>
<name>A0A0F3GZ37_9BACT</name>
<dbReference type="CDD" id="cd00130">
    <property type="entry name" value="PAS"/>
    <property type="match status" value="1"/>
</dbReference>
<dbReference type="SUPFAM" id="SSF55785">
    <property type="entry name" value="PYP-like sensor domain (PAS domain)"/>
    <property type="match status" value="1"/>
</dbReference>
<gene>
    <name evidence="11" type="ORF">MBAV_001858</name>
</gene>
<organism evidence="11 12">
    <name type="scientific">Candidatus Magnetobacterium bavaricum</name>
    <dbReference type="NCBI Taxonomy" id="29290"/>
    <lineage>
        <taxon>Bacteria</taxon>
        <taxon>Pseudomonadati</taxon>
        <taxon>Nitrospirota</taxon>
        <taxon>Thermodesulfovibrionia</taxon>
        <taxon>Thermodesulfovibrionales</taxon>
        <taxon>Candidatus Magnetobacteriaceae</taxon>
        <taxon>Candidatus Magnetobacterium</taxon>
    </lineage>
</organism>
<dbReference type="InterPro" id="IPR000014">
    <property type="entry name" value="PAS"/>
</dbReference>
<dbReference type="InterPro" id="IPR013656">
    <property type="entry name" value="PAS_4"/>
</dbReference>
<dbReference type="SUPFAM" id="SSF47384">
    <property type="entry name" value="Homodimeric domain of signal transducing histidine kinase"/>
    <property type="match status" value="1"/>
</dbReference>
<dbReference type="Proteomes" id="UP000033423">
    <property type="component" value="Unassembled WGS sequence"/>
</dbReference>
<dbReference type="InterPro" id="IPR005467">
    <property type="entry name" value="His_kinase_dom"/>
</dbReference>
<reference evidence="11 12" key="1">
    <citation type="submission" date="2015-02" db="EMBL/GenBank/DDBJ databases">
        <title>Single-cell genomics of uncultivated deep-branching MTB reveals a conserved set of magnetosome genes.</title>
        <authorList>
            <person name="Kolinko S."/>
            <person name="Richter M."/>
            <person name="Glockner F.O."/>
            <person name="Brachmann A."/>
            <person name="Schuler D."/>
        </authorList>
    </citation>
    <scope>NUCLEOTIDE SEQUENCE [LARGE SCALE GENOMIC DNA]</scope>
    <source>
        <strain evidence="11">TM-1</strain>
    </source>
</reference>
<protein>
    <recommendedName>
        <fullName evidence="2">histidine kinase</fullName>
        <ecNumber evidence="2">2.7.13.3</ecNumber>
    </recommendedName>
</protein>
<dbReference type="InterPro" id="IPR004358">
    <property type="entry name" value="Sig_transdc_His_kin-like_C"/>
</dbReference>
<keyword evidence="6 11" id="KW-0418">Kinase</keyword>
<dbReference type="Pfam" id="PF08448">
    <property type="entry name" value="PAS_4"/>
    <property type="match status" value="1"/>
</dbReference>
<keyword evidence="12" id="KW-1185">Reference proteome</keyword>
<evidence type="ECO:0000313" key="11">
    <source>
        <dbReference type="EMBL" id="KJU85948.1"/>
    </source>
</evidence>
<evidence type="ECO:0000256" key="1">
    <source>
        <dbReference type="ARBA" id="ARBA00000085"/>
    </source>
</evidence>
<dbReference type="PANTHER" id="PTHR43065">
    <property type="entry name" value="SENSOR HISTIDINE KINASE"/>
    <property type="match status" value="1"/>
</dbReference>
<dbReference type="InterPro" id="IPR036097">
    <property type="entry name" value="HisK_dim/P_sf"/>
</dbReference>
<dbReference type="InterPro" id="IPR035965">
    <property type="entry name" value="PAS-like_dom_sf"/>
</dbReference>
<keyword evidence="3" id="KW-0597">Phosphoprotein</keyword>
<dbReference type="InterPro" id="IPR036890">
    <property type="entry name" value="HATPase_C_sf"/>
</dbReference>
<dbReference type="PRINTS" id="PR00344">
    <property type="entry name" value="BCTRLSENSOR"/>
</dbReference>
<dbReference type="Pfam" id="PF02518">
    <property type="entry name" value="HATPase_c"/>
    <property type="match status" value="1"/>
</dbReference>
<keyword evidence="7" id="KW-0067">ATP-binding</keyword>
<dbReference type="GO" id="GO:0005524">
    <property type="term" value="F:ATP binding"/>
    <property type="evidence" value="ECO:0007669"/>
    <property type="project" value="UniProtKB-KW"/>
</dbReference>
<keyword evidence="8" id="KW-0902">Two-component regulatory system</keyword>
<evidence type="ECO:0000256" key="9">
    <source>
        <dbReference type="SAM" id="Coils"/>
    </source>
</evidence>
<dbReference type="Gene3D" id="3.30.565.10">
    <property type="entry name" value="Histidine kinase-like ATPase, C-terminal domain"/>
    <property type="match status" value="1"/>
</dbReference>
<evidence type="ECO:0000256" key="8">
    <source>
        <dbReference type="ARBA" id="ARBA00023012"/>
    </source>
</evidence>
<feature type="domain" description="Histidine kinase" evidence="10">
    <location>
        <begin position="196"/>
        <end position="421"/>
    </location>
</feature>
<dbReference type="CDD" id="cd00082">
    <property type="entry name" value="HisKA"/>
    <property type="match status" value="1"/>
</dbReference>
<dbReference type="SMART" id="SM00091">
    <property type="entry name" value="PAS"/>
    <property type="match status" value="1"/>
</dbReference>
<dbReference type="PROSITE" id="PS50109">
    <property type="entry name" value="HIS_KIN"/>
    <property type="match status" value="1"/>
</dbReference>
<dbReference type="AlphaFoldDB" id="A0A0F3GZ37"/>
<dbReference type="EC" id="2.7.13.3" evidence="2"/>
<evidence type="ECO:0000256" key="4">
    <source>
        <dbReference type="ARBA" id="ARBA00022679"/>
    </source>
</evidence>
<dbReference type="InterPro" id="IPR003594">
    <property type="entry name" value="HATPase_dom"/>
</dbReference>
<evidence type="ECO:0000256" key="3">
    <source>
        <dbReference type="ARBA" id="ARBA00022553"/>
    </source>
</evidence>
<keyword evidence="5" id="KW-0547">Nucleotide-binding</keyword>